<dbReference type="InParanoid" id="A0A7M7JWE5"/>
<dbReference type="OrthoDB" id="2421129at2759"/>
<dbReference type="PANTHER" id="PTHR19862">
    <property type="entry name" value="WD REPEAT-CONTAINING PROTEIN 48"/>
    <property type="match status" value="1"/>
</dbReference>
<dbReference type="SUPFAM" id="SSF50978">
    <property type="entry name" value="WD40 repeat-like"/>
    <property type="match status" value="1"/>
</dbReference>
<organism evidence="9 10">
    <name type="scientific">Varroa destructor</name>
    <name type="common">Honeybee mite</name>
    <dbReference type="NCBI Taxonomy" id="109461"/>
    <lineage>
        <taxon>Eukaryota</taxon>
        <taxon>Metazoa</taxon>
        <taxon>Ecdysozoa</taxon>
        <taxon>Arthropoda</taxon>
        <taxon>Chelicerata</taxon>
        <taxon>Arachnida</taxon>
        <taxon>Acari</taxon>
        <taxon>Parasitiformes</taxon>
        <taxon>Mesostigmata</taxon>
        <taxon>Gamasina</taxon>
        <taxon>Dermanyssoidea</taxon>
        <taxon>Varroidae</taxon>
        <taxon>Varroa</taxon>
    </lineage>
</organism>
<dbReference type="CDD" id="cd00200">
    <property type="entry name" value="WD40"/>
    <property type="match status" value="1"/>
</dbReference>
<dbReference type="InterPro" id="IPR036322">
    <property type="entry name" value="WD40_repeat_dom_sf"/>
</dbReference>
<dbReference type="EnsemblMetazoa" id="XM_022797865">
    <property type="protein sequence ID" value="XP_022653600"/>
    <property type="gene ID" value="LOC111247202"/>
</dbReference>
<name>A0A7M7JWE5_VARDE</name>
<dbReference type="OMA" id="IRHYHIL"/>
<dbReference type="FunFam" id="2.130.10.10:FF:000543">
    <property type="entry name" value="WD repeat-containing protein 48 homolog"/>
    <property type="match status" value="1"/>
</dbReference>
<dbReference type="GO" id="GO:0000724">
    <property type="term" value="P:double-strand break repair via homologous recombination"/>
    <property type="evidence" value="ECO:0007669"/>
    <property type="project" value="TreeGrafter"/>
</dbReference>
<sequence>MTASHKGAGPHGGTRKKSQLSFVIREPQEREHRSGINSLQFDPHLGLLYSAGRDSIIRVWNVGQREPTYGQSMEHHTDWVNDIVLCCGGRYLISASADTTVKVWNAHKGSCLSTLRTHKDYVKALAYAQDKERVASAGLDKVIYLWDANTLTALSASNNTVTTSSLTDNKDSIYSVAMNPSGTVIVSGSTERVIRVWDPRTTQKMPKLRGHADNVRALVLNHDGSRCLSASSDGTVKLWSLGQQRCIETISCHQEGVWALQVDSNFSKVYSGGRDKKVYVTHLSSPEISDVVCVEHAPILRMHLTNDGHLWVATTDSSLRKWSLADEKIGTAASTLDRSEKKPVATIKGSASIRQYKVLNDKRHILTKDTNDCVAIYDILRGHRENLGKIDFDAEVKKQFRMIYVPNWFTVDLKTGMLCIHLEDPDCFSAWVAAREIGLTPPEGQDPKVNMGCLVLQSLLDYWPIKDEEQNISIDWPEIGLPKHTPLVITDLSEGRTLLRMLVGDACRDAEQQLLHDCLPPWVTDVVVQKNTPLLNKIPFFLLPHSSSGVKPLRRERLSANDMLQVKKVIEHVYEKVIGGQGGEGSGGGGTTSAGGPREGSGTGEPSPPTAPGQCQVELLCLDQVLEPNMDLRTVKHFMWKSAGDLVLHFRPVK</sequence>
<dbReference type="Gene3D" id="2.130.10.10">
    <property type="entry name" value="YVTN repeat-like/Quinoprotein amine dehydrogenase"/>
    <property type="match status" value="2"/>
</dbReference>
<protein>
    <recommendedName>
        <fullName evidence="2">WD repeat-containing protein 48 homolog</fullName>
    </recommendedName>
</protein>
<evidence type="ECO:0000256" key="3">
    <source>
        <dbReference type="ARBA" id="ARBA00022574"/>
    </source>
</evidence>
<dbReference type="PROSITE" id="PS50294">
    <property type="entry name" value="WD_REPEATS_REGION"/>
    <property type="match status" value="5"/>
</dbReference>
<dbReference type="CDD" id="cd17041">
    <property type="entry name" value="Ubl_WDR48"/>
    <property type="match status" value="1"/>
</dbReference>
<feature type="repeat" description="WD" evidence="7">
    <location>
        <begin position="115"/>
        <end position="156"/>
    </location>
</feature>
<dbReference type="Proteomes" id="UP000594260">
    <property type="component" value="Unplaced"/>
</dbReference>
<feature type="repeat" description="WD" evidence="7">
    <location>
        <begin position="73"/>
        <end position="114"/>
    </location>
</feature>
<dbReference type="GeneID" id="111247202"/>
<dbReference type="GO" id="GO:0043130">
    <property type="term" value="F:ubiquitin binding"/>
    <property type="evidence" value="ECO:0007669"/>
    <property type="project" value="TreeGrafter"/>
</dbReference>
<dbReference type="RefSeq" id="XP_022653600.1">
    <property type="nucleotide sequence ID" value="XM_022797865.1"/>
</dbReference>
<dbReference type="AlphaFoldDB" id="A0A7M7JWE5"/>
<dbReference type="Pfam" id="PF11816">
    <property type="entry name" value="DUF3337"/>
    <property type="match status" value="1"/>
</dbReference>
<feature type="repeat" description="WD" evidence="7">
    <location>
        <begin position="166"/>
        <end position="207"/>
    </location>
</feature>
<feature type="region of interest" description="Disordered" evidence="8">
    <location>
        <begin position="580"/>
        <end position="614"/>
    </location>
</feature>
<evidence type="ECO:0000256" key="5">
    <source>
        <dbReference type="ARBA" id="ARBA00049607"/>
    </source>
</evidence>
<keyword evidence="10" id="KW-1185">Reference proteome</keyword>
<dbReference type="SMART" id="SM00320">
    <property type="entry name" value="WD40"/>
    <property type="match status" value="8"/>
</dbReference>
<evidence type="ECO:0000313" key="10">
    <source>
        <dbReference type="Proteomes" id="UP000594260"/>
    </source>
</evidence>
<dbReference type="InterPro" id="IPR015943">
    <property type="entry name" value="WD40/YVTN_repeat-like_dom_sf"/>
</dbReference>
<evidence type="ECO:0000256" key="4">
    <source>
        <dbReference type="ARBA" id="ARBA00022737"/>
    </source>
</evidence>
<evidence type="ECO:0000256" key="8">
    <source>
        <dbReference type="SAM" id="MobiDB-lite"/>
    </source>
</evidence>
<dbReference type="PRINTS" id="PR00320">
    <property type="entry name" value="GPROTEINBRPT"/>
</dbReference>
<feature type="repeat" description="WD" evidence="7">
    <location>
        <begin position="208"/>
        <end position="249"/>
    </location>
</feature>
<dbReference type="KEGG" id="vde:111247202"/>
<dbReference type="PANTHER" id="PTHR19862:SF14">
    <property type="entry name" value="WD REPEAT-CONTAINING PROTEIN 48"/>
    <property type="match status" value="1"/>
</dbReference>
<dbReference type="InterPro" id="IPR019775">
    <property type="entry name" value="WD40_repeat_CS"/>
</dbReference>
<dbReference type="PROSITE" id="PS50082">
    <property type="entry name" value="WD_REPEATS_2"/>
    <property type="match status" value="5"/>
</dbReference>
<accession>A0A7M7JWE5</accession>
<dbReference type="InterPro" id="IPR051246">
    <property type="entry name" value="WDR48"/>
</dbReference>
<evidence type="ECO:0000313" key="9">
    <source>
        <dbReference type="EnsemblMetazoa" id="XP_022653600"/>
    </source>
</evidence>
<proteinExistence type="inferred from homology"/>
<feature type="region of interest" description="Disordered" evidence="8">
    <location>
        <begin position="1"/>
        <end position="20"/>
    </location>
</feature>
<dbReference type="InterPro" id="IPR021772">
    <property type="entry name" value="WDR48/Bun107"/>
</dbReference>
<reference evidence="9" key="1">
    <citation type="submission" date="2021-01" db="UniProtKB">
        <authorList>
            <consortium name="EnsemblMetazoa"/>
        </authorList>
    </citation>
    <scope>IDENTIFICATION</scope>
</reference>
<dbReference type="PROSITE" id="PS00678">
    <property type="entry name" value="WD_REPEATS_1"/>
    <property type="match status" value="2"/>
</dbReference>
<dbReference type="FunCoup" id="A0A7M7JWE5">
    <property type="interactions" value="2553"/>
</dbReference>
<evidence type="ECO:0000256" key="6">
    <source>
        <dbReference type="ARBA" id="ARBA00049682"/>
    </source>
</evidence>
<comment type="function">
    <text evidence="5">Regulatory component of the Usp12-46 deubiquitylase complex. activates deubiquitination by increasing the catalytic turnover without increasing the affinity of deubiquitinating enzymes for the substrate. The complex deubiquitylates the wg/wingless-signaling receptor arr/arrow, which stabilizes the receptor and increases its concentration at the cell surface; this enhances the sensitivity of cells to wg/wingless-signal stimulation. This increases the amplitude and spatial range of the signaling response to the wg/wingless morphogen gradient, facilitating the precise concentration-dependent regulation of its target genes. Together with Wdr20 and Usp12-46 required for wg/wingless-mediated signaling in the wing imaginal disc and for wg/wingless-dependent regulation of intestinal stem cell proliferation.</text>
</comment>
<dbReference type="Pfam" id="PF00400">
    <property type="entry name" value="WD40"/>
    <property type="match status" value="6"/>
</dbReference>
<comment type="subunit">
    <text evidence="6">Catalytic component of the Usp12-46 deubiquitylase complex consisting of Usp12-46, Wdr20 and Uaf1; regulatory subunit that, together wtih Wdr20, stabilizes Usp12-46. The Usp12-46 deubiquitylase complex associates with arr/arrow; the interaction leads to deubiquitination and stabilization of arr/arrow.</text>
</comment>
<feature type="compositionally biased region" description="Gly residues" evidence="8">
    <location>
        <begin position="580"/>
        <end position="603"/>
    </location>
</feature>
<comment type="similarity">
    <text evidence="1">Belongs to the WD repeat WDR48 family.</text>
</comment>
<evidence type="ECO:0000256" key="2">
    <source>
        <dbReference type="ARBA" id="ARBA00021538"/>
    </source>
</evidence>
<dbReference type="InterPro" id="IPR020472">
    <property type="entry name" value="WD40_PAC1"/>
</dbReference>
<keyword evidence="3 7" id="KW-0853">WD repeat</keyword>
<dbReference type="InterPro" id="IPR001680">
    <property type="entry name" value="WD40_rpt"/>
</dbReference>
<evidence type="ECO:0000256" key="1">
    <source>
        <dbReference type="ARBA" id="ARBA00006917"/>
    </source>
</evidence>
<feature type="repeat" description="WD" evidence="7">
    <location>
        <begin position="29"/>
        <end position="62"/>
    </location>
</feature>
<evidence type="ECO:0000256" key="7">
    <source>
        <dbReference type="PROSITE-ProRule" id="PRU00221"/>
    </source>
</evidence>
<keyword evidence="4" id="KW-0677">Repeat</keyword>